<gene>
    <name evidence="9" type="ORF">EKG36_18095</name>
</gene>
<keyword evidence="10" id="KW-1185">Reference proteome</keyword>
<evidence type="ECO:0000256" key="1">
    <source>
        <dbReference type="ARBA" id="ARBA00010641"/>
    </source>
</evidence>
<evidence type="ECO:0000313" key="10">
    <source>
        <dbReference type="Proteomes" id="UP000267400"/>
    </source>
</evidence>
<protein>
    <recommendedName>
        <fullName evidence="6">RNA polymerase sigma factor</fullName>
    </recommendedName>
</protein>
<evidence type="ECO:0000259" key="7">
    <source>
        <dbReference type="Pfam" id="PF04542"/>
    </source>
</evidence>
<dbReference type="GO" id="GO:0016987">
    <property type="term" value="F:sigma factor activity"/>
    <property type="evidence" value="ECO:0007669"/>
    <property type="project" value="UniProtKB-KW"/>
</dbReference>
<dbReference type="EMBL" id="RXNS01000021">
    <property type="protein sequence ID" value="RTQ99155.1"/>
    <property type="molecule type" value="Genomic_DNA"/>
</dbReference>
<evidence type="ECO:0000256" key="2">
    <source>
        <dbReference type="ARBA" id="ARBA00023015"/>
    </source>
</evidence>
<reference evidence="9 10" key="1">
    <citation type="submission" date="2018-12" db="EMBL/GenBank/DDBJ databases">
        <authorList>
            <person name="Yu L."/>
        </authorList>
    </citation>
    <scope>NUCLEOTIDE SEQUENCE [LARGE SCALE GENOMIC DNA]</scope>
    <source>
        <strain evidence="9 10">11S</strain>
    </source>
</reference>
<sequence>MVTLLHCISLSLDSISGIEPFQGQWGRCARTSRSTISSCRGQAMLVCLCSDPPLRLWRWPGQPSMVSDEVGNKVVVSPRLYGQQEIIGSSGMWLLGHYSSRERRYRRLVAPHIGHLLHIATLRTGSVALAEDLVQESCIVAWEKLEGLRSVEASRAWLVRILLRRIADHRRIRERRQSLLPITDIEEAHWQAIGGEEPGPFERAVAAQSDDRVAAMLRRLPDDFAIVVELHDLMGYRYREIAETLELPLGTVTSRLARGRRLLAALLVEQAGHGGHQGTRGREGLGHE</sequence>
<keyword evidence="4 6" id="KW-0238">DNA-binding</keyword>
<name>A0A431V015_9GAMM</name>
<dbReference type="PROSITE" id="PS01063">
    <property type="entry name" value="SIGMA70_ECF"/>
    <property type="match status" value="1"/>
</dbReference>
<evidence type="ECO:0000259" key="8">
    <source>
        <dbReference type="Pfam" id="PF08281"/>
    </source>
</evidence>
<dbReference type="Pfam" id="PF04542">
    <property type="entry name" value="Sigma70_r2"/>
    <property type="match status" value="1"/>
</dbReference>
<dbReference type="CDD" id="cd06171">
    <property type="entry name" value="Sigma70_r4"/>
    <property type="match status" value="1"/>
</dbReference>
<dbReference type="OrthoDB" id="9797134at2"/>
<feature type="domain" description="RNA polymerase sigma factor 70 region 4 type 2" evidence="8">
    <location>
        <begin position="212"/>
        <end position="263"/>
    </location>
</feature>
<dbReference type="InterPro" id="IPR013325">
    <property type="entry name" value="RNA_pol_sigma_r2"/>
</dbReference>
<evidence type="ECO:0000256" key="5">
    <source>
        <dbReference type="ARBA" id="ARBA00023163"/>
    </source>
</evidence>
<dbReference type="Gene3D" id="1.10.1740.10">
    <property type="match status" value="1"/>
</dbReference>
<dbReference type="InterPro" id="IPR036388">
    <property type="entry name" value="WH-like_DNA-bd_sf"/>
</dbReference>
<evidence type="ECO:0000313" key="9">
    <source>
        <dbReference type="EMBL" id="RTQ99155.1"/>
    </source>
</evidence>
<dbReference type="NCBIfam" id="TIGR02937">
    <property type="entry name" value="sigma70-ECF"/>
    <property type="match status" value="1"/>
</dbReference>
<keyword evidence="3 6" id="KW-0731">Sigma factor</keyword>
<comment type="caution">
    <text evidence="9">The sequence shown here is derived from an EMBL/GenBank/DDBJ whole genome shotgun (WGS) entry which is preliminary data.</text>
</comment>
<dbReference type="InterPro" id="IPR007627">
    <property type="entry name" value="RNA_pol_sigma70_r2"/>
</dbReference>
<dbReference type="SUPFAM" id="SSF88659">
    <property type="entry name" value="Sigma3 and sigma4 domains of RNA polymerase sigma factors"/>
    <property type="match status" value="1"/>
</dbReference>
<comment type="similarity">
    <text evidence="1 6">Belongs to the sigma-70 factor family. ECF subfamily.</text>
</comment>
<dbReference type="GO" id="GO:0006352">
    <property type="term" value="P:DNA-templated transcription initiation"/>
    <property type="evidence" value="ECO:0007669"/>
    <property type="project" value="InterPro"/>
</dbReference>
<keyword evidence="2 6" id="KW-0805">Transcription regulation</keyword>
<evidence type="ECO:0000256" key="3">
    <source>
        <dbReference type="ARBA" id="ARBA00023082"/>
    </source>
</evidence>
<organism evidence="9 10">
    <name type="scientific">Halomonas nitroreducens</name>
    <dbReference type="NCBI Taxonomy" id="447425"/>
    <lineage>
        <taxon>Bacteria</taxon>
        <taxon>Pseudomonadati</taxon>
        <taxon>Pseudomonadota</taxon>
        <taxon>Gammaproteobacteria</taxon>
        <taxon>Oceanospirillales</taxon>
        <taxon>Halomonadaceae</taxon>
        <taxon>Halomonas</taxon>
    </lineage>
</organism>
<dbReference type="Pfam" id="PF08281">
    <property type="entry name" value="Sigma70_r4_2"/>
    <property type="match status" value="1"/>
</dbReference>
<dbReference type="AlphaFoldDB" id="A0A431V015"/>
<dbReference type="SUPFAM" id="SSF88946">
    <property type="entry name" value="Sigma2 domain of RNA polymerase sigma factors"/>
    <property type="match status" value="1"/>
</dbReference>
<keyword evidence="5 6" id="KW-0804">Transcription</keyword>
<accession>A0A431V015</accession>
<dbReference type="Proteomes" id="UP000267400">
    <property type="component" value="Unassembled WGS sequence"/>
</dbReference>
<dbReference type="GO" id="GO:0003677">
    <property type="term" value="F:DNA binding"/>
    <property type="evidence" value="ECO:0007669"/>
    <property type="project" value="UniProtKB-KW"/>
</dbReference>
<evidence type="ECO:0000256" key="4">
    <source>
        <dbReference type="ARBA" id="ARBA00023125"/>
    </source>
</evidence>
<dbReference type="InterPro" id="IPR039425">
    <property type="entry name" value="RNA_pol_sigma-70-like"/>
</dbReference>
<proteinExistence type="inferred from homology"/>
<dbReference type="PANTHER" id="PTHR43133:SF25">
    <property type="entry name" value="RNA POLYMERASE SIGMA FACTOR RFAY-RELATED"/>
    <property type="match status" value="1"/>
</dbReference>
<dbReference type="InterPro" id="IPR013249">
    <property type="entry name" value="RNA_pol_sigma70_r4_t2"/>
</dbReference>
<dbReference type="InterPro" id="IPR013324">
    <property type="entry name" value="RNA_pol_sigma_r3/r4-like"/>
</dbReference>
<feature type="domain" description="RNA polymerase sigma-70 region 2" evidence="7">
    <location>
        <begin position="108"/>
        <end position="175"/>
    </location>
</feature>
<evidence type="ECO:0000256" key="6">
    <source>
        <dbReference type="RuleBase" id="RU000716"/>
    </source>
</evidence>
<dbReference type="InterPro" id="IPR014284">
    <property type="entry name" value="RNA_pol_sigma-70_dom"/>
</dbReference>
<dbReference type="InterPro" id="IPR000838">
    <property type="entry name" value="RNA_pol_sigma70_ECF_CS"/>
</dbReference>
<dbReference type="Gene3D" id="1.10.10.10">
    <property type="entry name" value="Winged helix-like DNA-binding domain superfamily/Winged helix DNA-binding domain"/>
    <property type="match status" value="1"/>
</dbReference>
<dbReference type="PANTHER" id="PTHR43133">
    <property type="entry name" value="RNA POLYMERASE ECF-TYPE SIGMA FACTO"/>
    <property type="match status" value="1"/>
</dbReference>